<proteinExistence type="predicted"/>
<dbReference type="EMBL" id="BSTI01000013">
    <property type="protein sequence ID" value="GLY68854.1"/>
    <property type="molecule type" value="Genomic_DNA"/>
</dbReference>
<dbReference type="AlphaFoldDB" id="A0A9W6R3J3"/>
<organism evidence="1 2">
    <name type="scientific">Amycolatopsis taiwanensis</name>
    <dbReference type="NCBI Taxonomy" id="342230"/>
    <lineage>
        <taxon>Bacteria</taxon>
        <taxon>Bacillati</taxon>
        <taxon>Actinomycetota</taxon>
        <taxon>Actinomycetes</taxon>
        <taxon>Pseudonocardiales</taxon>
        <taxon>Pseudonocardiaceae</taxon>
        <taxon>Amycolatopsis</taxon>
    </lineage>
</organism>
<dbReference type="Proteomes" id="UP001165136">
    <property type="component" value="Unassembled WGS sequence"/>
</dbReference>
<reference evidence="1" key="1">
    <citation type="submission" date="2023-03" db="EMBL/GenBank/DDBJ databases">
        <title>Amycolatopsis taiwanensis NBRC 103393.</title>
        <authorList>
            <person name="Ichikawa N."/>
            <person name="Sato H."/>
            <person name="Tonouchi N."/>
        </authorList>
    </citation>
    <scope>NUCLEOTIDE SEQUENCE</scope>
    <source>
        <strain evidence="1">NBRC 103393</strain>
    </source>
</reference>
<dbReference type="RefSeq" id="WP_027945432.1">
    <property type="nucleotide sequence ID" value="NZ_BSTI01000013.1"/>
</dbReference>
<name>A0A9W6R3J3_9PSEU</name>
<accession>A0A9W6R3J3</accession>
<comment type="caution">
    <text evidence="1">The sequence shown here is derived from an EMBL/GenBank/DDBJ whole genome shotgun (WGS) entry which is preliminary data.</text>
</comment>
<sequence length="80" mass="9051">MPQESFYEFRVQGRLSEQARHAVGDFSEMQIMPAPPETIIYGSVSDEARLHGILLLLEDLGLHIVSLHQIPDLPAQREEP</sequence>
<keyword evidence="2" id="KW-1185">Reference proteome</keyword>
<gene>
    <name evidence="1" type="ORF">Atai01_54730</name>
</gene>
<protein>
    <submittedName>
        <fullName evidence="1">Uncharacterized protein</fullName>
    </submittedName>
</protein>
<evidence type="ECO:0000313" key="2">
    <source>
        <dbReference type="Proteomes" id="UP001165136"/>
    </source>
</evidence>
<evidence type="ECO:0000313" key="1">
    <source>
        <dbReference type="EMBL" id="GLY68854.1"/>
    </source>
</evidence>